<protein>
    <submittedName>
        <fullName evidence="9">Uncharacterized protein LOC111020470</fullName>
    </submittedName>
</protein>
<feature type="transmembrane region" description="Helical" evidence="5">
    <location>
        <begin position="130"/>
        <end position="149"/>
    </location>
</feature>
<keyword evidence="3 5" id="KW-1133">Transmembrane helix</keyword>
<feature type="transmembrane region" description="Helical" evidence="5">
    <location>
        <begin position="262"/>
        <end position="284"/>
    </location>
</feature>
<feature type="transmembrane region" description="Helical" evidence="5">
    <location>
        <begin position="218"/>
        <end position="242"/>
    </location>
</feature>
<dbReference type="PANTHER" id="PTHR21576:SF29">
    <property type="entry name" value="NODULIN-LIKE DOMAIN-CONTAINING PROTEIN"/>
    <property type="match status" value="1"/>
</dbReference>
<dbReference type="InterPro" id="IPR010658">
    <property type="entry name" value="Nodulin-like"/>
</dbReference>
<proteinExistence type="predicted"/>
<dbReference type="OrthoDB" id="410267at2759"/>
<dbReference type="Pfam" id="PF23262">
    <property type="entry name" value="NFD4_C"/>
    <property type="match status" value="1"/>
</dbReference>
<keyword evidence="2 5" id="KW-0812">Transmembrane</keyword>
<dbReference type="GeneID" id="111020470"/>
<dbReference type="Proteomes" id="UP000504603">
    <property type="component" value="Unplaced"/>
</dbReference>
<evidence type="ECO:0000256" key="1">
    <source>
        <dbReference type="ARBA" id="ARBA00004141"/>
    </source>
</evidence>
<dbReference type="Gene3D" id="1.20.1250.20">
    <property type="entry name" value="MFS general substrate transporter like domains"/>
    <property type="match status" value="1"/>
</dbReference>
<dbReference type="GO" id="GO:0016020">
    <property type="term" value="C:membrane"/>
    <property type="evidence" value="ECO:0007669"/>
    <property type="project" value="UniProtKB-SubCell"/>
</dbReference>
<dbReference type="KEGG" id="mcha:111020470"/>
<evidence type="ECO:0000256" key="4">
    <source>
        <dbReference type="ARBA" id="ARBA00023136"/>
    </source>
</evidence>
<feature type="transmembrane region" description="Helical" evidence="5">
    <location>
        <begin position="321"/>
        <end position="342"/>
    </location>
</feature>
<feature type="transmembrane region" description="Helical" evidence="5">
    <location>
        <begin position="99"/>
        <end position="118"/>
    </location>
</feature>
<evidence type="ECO:0000256" key="3">
    <source>
        <dbReference type="ARBA" id="ARBA00022989"/>
    </source>
</evidence>
<dbReference type="InterPro" id="IPR036259">
    <property type="entry name" value="MFS_trans_sf"/>
</dbReference>
<feature type="domain" description="NFD4 C-terminal" evidence="7">
    <location>
        <begin position="225"/>
        <end position="432"/>
    </location>
</feature>
<dbReference type="PANTHER" id="PTHR21576">
    <property type="entry name" value="UNCHARACTERIZED NODULIN-LIKE PROTEIN"/>
    <property type="match status" value="1"/>
</dbReference>
<dbReference type="RefSeq" id="XP_022152846.1">
    <property type="nucleotide sequence ID" value="XM_022297154.1"/>
</dbReference>
<dbReference type="AlphaFoldDB" id="A0A6J1DIZ3"/>
<dbReference type="Pfam" id="PF06813">
    <property type="entry name" value="Nodulin-like"/>
    <property type="match status" value="1"/>
</dbReference>
<evidence type="ECO:0000259" key="6">
    <source>
        <dbReference type="Pfam" id="PF06813"/>
    </source>
</evidence>
<sequence>MFIYICLATNSQNFANTAVLVTSVRNFPDRRGIILGLLKGFVGIGGAILTQLYLAVYGHEDPSNLILLLSWFPSFISLLLLLAIRPIKIRKHPDELKVLYHLLYVSILLALFILFLTLMQKQVVFSHTGYASGAFAILALLALPLLITVREELMLYKLNKQNNDPSVIVSIVGEQKLPMVTVPQNTPPTSTLQEITEISPSCLENICNKPERGEDFTILQAIFSVDMALVYLATFTGCGSSLASIDNIGQIGESLHYPTQSIAIFVSWVSVFNFFGRVFSGFISETLMTKYKLPRPLMFAFSFLLTCIGQLFIAFPSPGSVYVASLIIGFGFGAQVPLLFAIISELFGLKRYSTLFNCGQLVVPFGSYILNVDIVGKLYDIEAIKEGSKKTGKGLTCTGAHCFGWSFTILASVTLFGALVALVLAYRTREFYKGDVYKKYREDMWIPQSEMEFYRLDNKKNIDD</sequence>
<gene>
    <name evidence="9" type="primary">LOC111020470</name>
</gene>
<feature type="transmembrane region" description="Helical" evidence="5">
    <location>
        <begin position="33"/>
        <end position="54"/>
    </location>
</feature>
<evidence type="ECO:0000313" key="9">
    <source>
        <dbReference type="RefSeq" id="XP_022152846.1"/>
    </source>
</evidence>
<feature type="domain" description="Nodulin-like" evidence="6">
    <location>
        <begin position="1"/>
        <end position="148"/>
    </location>
</feature>
<evidence type="ECO:0000259" key="7">
    <source>
        <dbReference type="Pfam" id="PF23262"/>
    </source>
</evidence>
<feature type="transmembrane region" description="Helical" evidence="5">
    <location>
        <begin position="403"/>
        <end position="426"/>
    </location>
</feature>
<dbReference type="InterPro" id="IPR056555">
    <property type="entry name" value="NFD4_C"/>
</dbReference>
<accession>A0A6J1DIZ3</accession>
<feature type="transmembrane region" description="Helical" evidence="5">
    <location>
        <begin position="296"/>
        <end position="315"/>
    </location>
</feature>
<keyword evidence="8" id="KW-1185">Reference proteome</keyword>
<keyword evidence="4 5" id="KW-0472">Membrane</keyword>
<feature type="transmembrane region" description="Helical" evidence="5">
    <location>
        <begin position="66"/>
        <end position="87"/>
    </location>
</feature>
<evidence type="ECO:0000313" key="8">
    <source>
        <dbReference type="Proteomes" id="UP000504603"/>
    </source>
</evidence>
<evidence type="ECO:0000256" key="2">
    <source>
        <dbReference type="ARBA" id="ARBA00022692"/>
    </source>
</evidence>
<reference evidence="9" key="1">
    <citation type="submission" date="2025-08" db="UniProtKB">
        <authorList>
            <consortium name="RefSeq"/>
        </authorList>
    </citation>
    <scope>IDENTIFICATION</scope>
    <source>
        <strain evidence="9">OHB3-1</strain>
    </source>
</reference>
<organism evidence="8 9">
    <name type="scientific">Momordica charantia</name>
    <name type="common">Bitter gourd</name>
    <name type="synonym">Balsam pear</name>
    <dbReference type="NCBI Taxonomy" id="3673"/>
    <lineage>
        <taxon>Eukaryota</taxon>
        <taxon>Viridiplantae</taxon>
        <taxon>Streptophyta</taxon>
        <taxon>Embryophyta</taxon>
        <taxon>Tracheophyta</taxon>
        <taxon>Spermatophyta</taxon>
        <taxon>Magnoliopsida</taxon>
        <taxon>eudicotyledons</taxon>
        <taxon>Gunneridae</taxon>
        <taxon>Pentapetalae</taxon>
        <taxon>rosids</taxon>
        <taxon>fabids</taxon>
        <taxon>Cucurbitales</taxon>
        <taxon>Cucurbitaceae</taxon>
        <taxon>Momordiceae</taxon>
        <taxon>Momordica</taxon>
    </lineage>
</organism>
<evidence type="ECO:0000256" key="5">
    <source>
        <dbReference type="SAM" id="Phobius"/>
    </source>
</evidence>
<name>A0A6J1DIZ3_MOMCH</name>
<comment type="subcellular location">
    <subcellularLocation>
        <location evidence="1">Membrane</location>
        <topology evidence="1">Multi-pass membrane protein</topology>
    </subcellularLocation>
</comment>
<dbReference type="SUPFAM" id="SSF103473">
    <property type="entry name" value="MFS general substrate transporter"/>
    <property type="match status" value="2"/>
</dbReference>